<comment type="caution">
    <text evidence="4">The sequence shown here is derived from an EMBL/GenBank/DDBJ whole genome shotgun (WGS) entry which is preliminary data.</text>
</comment>
<gene>
    <name evidence="4" type="ORF">IQ241_20550</name>
</gene>
<evidence type="ECO:0000313" key="4">
    <source>
        <dbReference type="EMBL" id="MBE9079654.1"/>
    </source>
</evidence>
<feature type="active site" description="Nucleophile" evidence="1">
    <location>
        <position position="159"/>
    </location>
</feature>
<dbReference type="InterPro" id="IPR043171">
    <property type="entry name" value="Ap4A_phos1/2-like"/>
</dbReference>
<dbReference type="AlphaFoldDB" id="A0A8J7DS31"/>
<reference evidence="4" key="1">
    <citation type="submission" date="2020-10" db="EMBL/GenBank/DDBJ databases">
        <authorList>
            <person name="Castelo-Branco R."/>
            <person name="Eusebio N."/>
            <person name="Adriana R."/>
            <person name="Vieira A."/>
            <person name="Brugerolle De Fraissinette N."/>
            <person name="Rezende De Castro R."/>
            <person name="Schneider M.P."/>
            <person name="Vasconcelos V."/>
            <person name="Leao P.N."/>
        </authorList>
    </citation>
    <scope>NUCLEOTIDE SEQUENCE</scope>
    <source>
        <strain evidence="4">LEGE 07310</strain>
    </source>
</reference>
<dbReference type="PANTHER" id="PTHR38420">
    <property type="entry name" value="AP-4-A PHOSPHORYLASE II"/>
    <property type="match status" value="1"/>
</dbReference>
<dbReference type="GO" id="GO:0003877">
    <property type="term" value="F:ATP:ADP adenylyltransferase activity"/>
    <property type="evidence" value="ECO:0007669"/>
    <property type="project" value="InterPro"/>
</dbReference>
<organism evidence="4 5">
    <name type="scientific">Vasconcelosia minhoensis LEGE 07310</name>
    <dbReference type="NCBI Taxonomy" id="915328"/>
    <lineage>
        <taxon>Bacteria</taxon>
        <taxon>Bacillati</taxon>
        <taxon>Cyanobacteriota</taxon>
        <taxon>Cyanophyceae</taxon>
        <taxon>Nodosilineales</taxon>
        <taxon>Cymatolegaceae</taxon>
        <taxon>Vasconcelosia</taxon>
        <taxon>Vasconcelosia minhoensis</taxon>
    </lineage>
</organism>
<dbReference type="InterPro" id="IPR009163">
    <property type="entry name" value="Ap4A_phos1/2"/>
</dbReference>
<evidence type="ECO:0000313" key="5">
    <source>
        <dbReference type="Proteomes" id="UP000636505"/>
    </source>
</evidence>
<dbReference type="Pfam" id="PF19327">
    <property type="entry name" value="Ap4A_phos_N"/>
    <property type="match status" value="1"/>
</dbReference>
<accession>A0A8J7DS31</accession>
<dbReference type="RefSeq" id="WP_193910827.1">
    <property type="nucleotide sequence ID" value="NZ_JADEXG010000063.1"/>
</dbReference>
<evidence type="ECO:0000259" key="2">
    <source>
        <dbReference type="Pfam" id="PF09830"/>
    </source>
</evidence>
<keyword evidence="5" id="KW-1185">Reference proteome</keyword>
<dbReference type="PANTHER" id="PTHR38420:SF1">
    <property type="entry name" value="PUTATIVE (AFU_ORTHOLOGUE AFUA_5G14690)-RELATED"/>
    <property type="match status" value="1"/>
</dbReference>
<dbReference type="InterPro" id="IPR036265">
    <property type="entry name" value="HIT-like_sf"/>
</dbReference>
<dbReference type="GO" id="GO:0005524">
    <property type="term" value="F:ATP binding"/>
    <property type="evidence" value="ECO:0007669"/>
    <property type="project" value="InterPro"/>
</dbReference>
<dbReference type="PIRSF" id="PIRSF000846">
    <property type="entry name" value="ATP_adenylyltr"/>
    <property type="match status" value="1"/>
</dbReference>
<dbReference type="GO" id="GO:0009117">
    <property type="term" value="P:nucleotide metabolic process"/>
    <property type="evidence" value="ECO:0007669"/>
    <property type="project" value="InterPro"/>
</dbReference>
<feature type="domain" description="ATP adenylyltransferase C-terminal" evidence="2">
    <location>
        <begin position="195"/>
        <end position="304"/>
    </location>
</feature>
<evidence type="ECO:0000256" key="1">
    <source>
        <dbReference type="PIRSR" id="PIRSR000846-1"/>
    </source>
</evidence>
<dbReference type="Pfam" id="PF09830">
    <property type="entry name" value="ATP_transf"/>
    <property type="match status" value="1"/>
</dbReference>
<proteinExistence type="predicted"/>
<evidence type="ECO:0000259" key="3">
    <source>
        <dbReference type="Pfam" id="PF19327"/>
    </source>
</evidence>
<protein>
    <submittedName>
        <fullName evidence="4">Phosphorylase</fullName>
    </submittedName>
</protein>
<feature type="domain" description="Ap4A phosphorylase 1/2 N-terminal" evidence="3">
    <location>
        <begin position="8"/>
        <end position="181"/>
    </location>
</feature>
<dbReference type="InterPro" id="IPR019200">
    <property type="entry name" value="ATP_adenylylTrfase_C"/>
</dbReference>
<dbReference type="SUPFAM" id="SSF54197">
    <property type="entry name" value="HIT-like"/>
    <property type="match status" value="1"/>
</dbReference>
<name>A0A8J7DS31_9CYAN</name>
<dbReference type="Gene3D" id="3.30.428.70">
    <property type="match status" value="1"/>
</dbReference>
<dbReference type="EMBL" id="JADEXG010000063">
    <property type="protein sequence ID" value="MBE9079654.1"/>
    <property type="molecule type" value="Genomic_DNA"/>
</dbReference>
<sequence length="307" mass="34319">MPFPVRRPWQPGTLWQKLQTQTQYALETGALQPISTEYELIEQDGIPFLVRVLANVSRKEAARRQQSQQEKATGKPINPFLPYDEDLFVTDISDTHLCLLNKYNVVDHHLLIVTRQYESQEDWLSLTDFEALWKCLAEVDGFAFYNAGKIAGASQPHRHLQLVPLPLTPEFSGVPIGVAIAAAQFTHSIGQSPLLPFRHAIGLNPWPAAPAVAAEQGYRRYHQLLKQVGIADPTGSWEGRQSAAYNLLCTRQWMMVIPRRQECYSQISVNSLGFAGSLLAKNAEVLARLKTIGPLTLLQAVAFPNPN</sequence>
<dbReference type="InterPro" id="IPR045759">
    <property type="entry name" value="Ap4A_phos1/2_N"/>
</dbReference>
<dbReference type="Proteomes" id="UP000636505">
    <property type="component" value="Unassembled WGS sequence"/>
</dbReference>